<dbReference type="PANTHER" id="PTHR32322">
    <property type="entry name" value="INNER MEMBRANE TRANSPORTER"/>
    <property type="match status" value="1"/>
</dbReference>
<evidence type="ECO:0000256" key="8">
    <source>
        <dbReference type="SAM" id="Phobius"/>
    </source>
</evidence>
<keyword evidence="11" id="KW-1185">Reference proteome</keyword>
<evidence type="ECO:0000256" key="1">
    <source>
        <dbReference type="ARBA" id="ARBA00004651"/>
    </source>
</evidence>
<keyword evidence="4 8" id="KW-0812">Transmembrane</keyword>
<evidence type="ECO:0000313" key="10">
    <source>
        <dbReference type="EMBL" id="UGS41309.1"/>
    </source>
</evidence>
<gene>
    <name evidence="10" type="primary">rhtA</name>
    <name evidence="10" type="ORF">G163CM_20110</name>
</gene>
<feature type="transmembrane region" description="Helical" evidence="8">
    <location>
        <begin position="95"/>
        <end position="115"/>
    </location>
</feature>
<feature type="transmembrane region" description="Helical" evidence="8">
    <location>
        <begin position="177"/>
        <end position="197"/>
    </location>
</feature>
<feature type="transmembrane region" description="Helical" evidence="8">
    <location>
        <begin position="145"/>
        <end position="165"/>
    </location>
</feature>
<name>A0ABY3S5U3_9ENTR</name>
<dbReference type="Pfam" id="PF00892">
    <property type="entry name" value="EamA"/>
    <property type="match status" value="1"/>
</dbReference>
<accession>A0ABY3S5U3</accession>
<feature type="transmembrane region" description="Helical" evidence="8">
    <location>
        <begin position="71"/>
        <end position="89"/>
    </location>
</feature>
<sequence>MSGLLRKSPAWMPVFVLIVSMLSIQSGASLAKSLFPLIGAPGVTALRLALGTLILVIVFKPWRLRFAKEQRLPLLFYGLSLGAMNYMFYLSIQRIPLGIAVALEFTGPLAVALFASRRAVDFIWVILAVLGLWFLLPLGQDVAHVDLTGALLALGAGAGWAIYILSGQRAGAEHGPATVAMGSLIAAVIFVPLGVLQSVDVSWHWSILPVGLAIAVLSTALPYSLEMLALTRLPTRTFGTLMSLEPGLAAISGMIFLGETLTGTQTLALAAIIAASMGSTLTMRRETKIQKVDVP</sequence>
<dbReference type="EMBL" id="CP087880">
    <property type="protein sequence ID" value="UGS41309.1"/>
    <property type="molecule type" value="Genomic_DNA"/>
</dbReference>
<keyword evidence="5 8" id="KW-1133">Transmembrane helix</keyword>
<dbReference type="InterPro" id="IPR000620">
    <property type="entry name" value="EamA_dom"/>
</dbReference>
<feature type="domain" description="EamA" evidence="9">
    <location>
        <begin position="148"/>
        <end position="278"/>
    </location>
</feature>
<dbReference type="NCBIfam" id="NF007823">
    <property type="entry name" value="PRK10532.1"/>
    <property type="match status" value="1"/>
</dbReference>
<keyword evidence="3" id="KW-1003">Cell membrane</keyword>
<dbReference type="RefSeq" id="WP_231827940.1">
    <property type="nucleotide sequence ID" value="NZ_CP087880.1"/>
</dbReference>
<evidence type="ECO:0000256" key="3">
    <source>
        <dbReference type="ARBA" id="ARBA00022475"/>
    </source>
</evidence>
<feature type="transmembrane region" description="Helical" evidence="8">
    <location>
        <begin position="122"/>
        <end position="139"/>
    </location>
</feature>
<evidence type="ECO:0000256" key="6">
    <source>
        <dbReference type="ARBA" id="ARBA00023136"/>
    </source>
</evidence>
<evidence type="ECO:0000256" key="2">
    <source>
        <dbReference type="ARBA" id="ARBA00009853"/>
    </source>
</evidence>
<comment type="subcellular location">
    <subcellularLocation>
        <location evidence="1">Cell membrane</location>
        <topology evidence="1">Multi-pass membrane protein</topology>
    </subcellularLocation>
</comment>
<evidence type="ECO:0000313" key="11">
    <source>
        <dbReference type="Proteomes" id="UP001199659"/>
    </source>
</evidence>
<dbReference type="InterPro" id="IPR050638">
    <property type="entry name" value="AA-Vitamin_Transporters"/>
</dbReference>
<dbReference type="PANTHER" id="PTHR32322:SF18">
    <property type="entry name" value="S-ADENOSYLMETHIONINE_S-ADENOSYLHOMOCYSTEINE TRANSPORTER"/>
    <property type="match status" value="1"/>
</dbReference>
<evidence type="ECO:0000256" key="4">
    <source>
        <dbReference type="ARBA" id="ARBA00022692"/>
    </source>
</evidence>
<proteinExistence type="inferred from homology"/>
<protein>
    <recommendedName>
        <fullName evidence="7">Threonine/homoserine exporter RhtA</fullName>
    </recommendedName>
</protein>
<dbReference type="SUPFAM" id="SSF103481">
    <property type="entry name" value="Multidrug resistance efflux transporter EmrE"/>
    <property type="match status" value="2"/>
</dbReference>
<feature type="transmembrane region" description="Helical" evidence="8">
    <location>
        <begin position="41"/>
        <end position="59"/>
    </location>
</feature>
<dbReference type="Proteomes" id="UP001199659">
    <property type="component" value="Chromosome"/>
</dbReference>
<organism evidence="10 11">
    <name type="scientific">Pseudocitrobacter corydidari</name>
    <dbReference type="NCBI Taxonomy" id="2891570"/>
    <lineage>
        <taxon>Bacteria</taxon>
        <taxon>Pseudomonadati</taxon>
        <taxon>Pseudomonadota</taxon>
        <taxon>Gammaproteobacteria</taxon>
        <taxon>Enterobacterales</taxon>
        <taxon>Enterobacteriaceae</taxon>
        <taxon>Pseudocitrobacter</taxon>
    </lineage>
</organism>
<keyword evidence="6 8" id="KW-0472">Membrane</keyword>
<feature type="transmembrane region" description="Helical" evidence="8">
    <location>
        <begin position="263"/>
        <end position="281"/>
    </location>
</feature>
<dbReference type="InterPro" id="IPR037185">
    <property type="entry name" value="EmrE-like"/>
</dbReference>
<evidence type="ECO:0000256" key="7">
    <source>
        <dbReference type="ARBA" id="ARBA00040595"/>
    </source>
</evidence>
<feature type="transmembrane region" description="Helical" evidence="8">
    <location>
        <begin position="203"/>
        <end position="225"/>
    </location>
</feature>
<feature type="transmembrane region" description="Helical" evidence="8">
    <location>
        <begin position="237"/>
        <end position="257"/>
    </location>
</feature>
<evidence type="ECO:0000256" key="5">
    <source>
        <dbReference type="ARBA" id="ARBA00022989"/>
    </source>
</evidence>
<comment type="similarity">
    <text evidence="2">Belongs to the drug/metabolite transporter (DMT) superfamily. 10 TMS drug/metabolite exporter (DME) (TC 2.A.7.3) family.</text>
</comment>
<evidence type="ECO:0000259" key="9">
    <source>
        <dbReference type="Pfam" id="PF00892"/>
    </source>
</evidence>
<reference evidence="10 11" key="1">
    <citation type="journal article" date="2022" name="Int. J. Syst. Evol. Microbiol.">
        <title>Pseudocitrobacter corydidari sp. nov., isolated from the Asian emerald cockroach Corydidarum magnifica.</title>
        <authorList>
            <person name="Guzman J."/>
            <person name="Poehlein A."/>
            <person name="Glaeser S.P."/>
            <person name="Schwengers O."/>
            <person name="Blom J."/>
            <person name="Hollensteiner J."/>
            <person name="Kampfer P."/>
            <person name="Vilcinskas A."/>
        </authorList>
    </citation>
    <scope>NUCLEOTIDE SEQUENCE [LARGE SCALE GENOMIC DNA]</scope>
    <source>
        <strain evidence="10">G163CM</strain>
    </source>
</reference>